<dbReference type="Proteomes" id="UP000236584">
    <property type="component" value="Chromosome"/>
</dbReference>
<dbReference type="GeneID" id="95973260"/>
<dbReference type="InterPro" id="IPR036390">
    <property type="entry name" value="WH_DNA-bd_sf"/>
</dbReference>
<sequence>MRLSANWMSIADDRILEFLHEEGPRSPSKIHEDGRVRFSRQHINMRCKKLEEYDLVQNLGNGVYSITEQGREYLEGDIDANEL</sequence>
<protein>
    <submittedName>
        <fullName evidence="1">Winged helix-turn-helix domain-containing protein</fullName>
    </submittedName>
</protein>
<accession>A0A2I8VLU3</accession>
<dbReference type="RefSeq" id="WP_103426580.1">
    <property type="nucleotide sequence ID" value="NZ_CP026309.1"/>
</dbReference>
<reference evidence="1 2" key="1">
    <citation type="submission" date="2018-01" db="EMBL/GenBank/DDBJ databases">
        <title>Complete genome sequence of Salinigranum rubrum GX10T, an extremely halophilic archaeon isolated from a marine solar saltern.</title>
        <authorList>
            <person name="Han S."/>
        </authorList>
    </citation>
    <scope>NUCLEOTIDE SEQUENCE [LARGE SCALE GENOMIC DNA]</scope>
    <source>
        <strain evidence="1 2">GX10</strain>
    </source>
</reference>
<dbReference type="Gene3D" id="1.10.10.10">
    <property type="entry name" value="Winged helix-like DNA-binding domain superfamily/Winged helix DNA-binding domain"/>
    <property type="match status" value="1"/>
</dbReference>
<dbReference type="EMBL" id="CP026309">
    <property type="protein sequence ID" value="AUV82891.1"/>
    <property type="molecule type" value="Genomic_DNA"/>
</dbReference>
<dbReference type="KEGG" id="srub:C2R22_15630"/>
<evidence type="ECO:0000313" key="1">
    <source>
        <dbReference type="EMBL" id="AUV82891.1"/>
    </source>
</evidence>
<dbReference type="SUPFAM" id="SSF46785">
    <property type="entry name" value="Winged helix' DNA-binding domain"/>
    <property type="match status" value="1"/>
</dbReference>
<proteinExistence type="predicted"/>
<evidence type="ECO:0000313" key="2">
    <source>
        <dbReference type="Proteomes" id="UP000236584"/>
    </source>
</evidence>
<dbReference type="AlphaFoldDB" id="A0A2I8VLU3"/>
<organism evidence="1 2">
    <name type="scientific">Salinigranum rubrum</name>
    <dbReference type="NCBI Taxonomy" id="755307"/>
    <lineage>
        <taxon>Archaea</taxon>
        <taxon>Methanobacteriati</taxon>
        <taxon>Methanobacteriota</taxon>
        <taxon>Stenosarchaea group</taxon>
        <taxon>Halobacteria</taxon>
        <taxon>Halobacteriales</taxon>
        <taxon>Haloferacaceae</taxon>
        <taxon>Salinigranum</taxon>
    </lineage>
</organism>
<keyword evidence="2" id="KW-1185">Reference proteome</keyword>
<gene>
    <name evidence="1" type="ORF">C2R22_15630</name>
</gene>
<dbReference type="InterPro" id="IPR036388">
    <property type="entry name" value="WH-like_DNA-bd_sf"/>
</dbReference>
<name>A0A2I8VLU3_9EURY</name>